<evidence type="ECO:0000256" key="6">
    <source>
        <dbReference type="SAM" id="Phobius"/>
    </source>
</evidence>
<feature type="transmembrane region" description="Helical" evidence="6">
    <location>
        <begin position="342"/>
        <end position="362"/>
    </location>
</feature>
<dbReference type="GO" id="GO:0005886">
    <property type="term" value="C:plasma membrane"/>
    <property type="evidence" value="ECO:0007669"/>
    <property type="project" value="UniProtKB-SubCell"/>
</dbReference>
<reference evidence="8 9" key="1">
    <citation type="submission" date="2019-01" db="EMBL/GenBank/DDBJ databases">
        <authorList>
            <person name="Chen W.-M."/>
        </authorList>
    </citation>
    <scope>NUCLEOTIDE SEQUENCE [LARGE SCALE GENOMIC DNA]</scope>
    <source>
        <strain evidence="8 9">FSY-15</strain>
    </source>
</reference>
<accession>A0A437PU63</accession>
<keyword evidence="9" id="KW-1185">Reference proteome</keyword>
<dbReference type="NCBIfam" id="TIGR00360">
    <property type="entry name" value="ComEC_N-term"/>
    <property type="match status" value="1"/>
</dbReference>
<feature type="transmembrane region" description="Helical" evidence="6">
    <location>
        <begin position="234"/>
        <end position="259"/>
    </location>
</feature>
<dbReference type="InterPro" id="IPR004477">
    <property type="entry name" value="ComEC_N"/>
</dbReference>
<feature type="transmembrane region" description="Helical" evidence="6">
    <location>
        <begin position="405"/>
        <end position="429"/>
    </location>
</feature>
<proteinExistence type="predicted"/>
<keyword evidence="4 6" id="KW-1133">Transmembrane helix</keyword>
<feature type="transmembrane region" description="Helical" evidence="6">
    <location>
        <begin position="48"/>
        <end position="66"/>
    </location>
</feature>
<dbReference type="EMBL" id="SACY01000002">
    <property type="protein sequence ID" value="RVU25795.1"/>
    <property type="molecule type" value="Genomic_DNA"/>
</dbReference>
<dbReference type="Pfam" id="PF03772">
    <property type="entry name" value="Competence"/>
    <property type="match status" value="1"/>
</dbReference>
<comment type="caution">
    <text evidence="8">The sequence shown here is derived from an EMBL/GenBank/DDBJ whole genome shotgun (WGS) entry which is preliminary data.</text>
</comment>
<keyword evidence="2" id="KW-1003">Cell membrane</keyword>
<keyword evidence="3 6" id="KW-0812">Transmembrane</keyword>
<feature type="transmembrane region" description="Helical" evidence="6">
    <location>
        <begin position="476"/>
        <end position="497"/>
    </location>
</feature>
<dbReference type="PANTHER" id="PTHR30619:SF1">
    <property type="entry name" value="RECOMBINATION PROTEIN 2"/>
    <property type="match status" value="1"/>
</dbReference>
<feature type="transmembrane region" description="Helical" evidence="6">
    <location>
        <begin position="24"/>
        <end position="41"/>
    </location>
</feature>
<sequence length="600" mass="69997">MLRVLIVWIIGIFACKFLDQLELWVILGFLTFFILLYGIFYKLLFESLFLLLGLFILSIIFNQPSFEKNRLSPKGIDALVIRVDEPSKSKPKSWETVATITQYRKNKRWFLEERVWKIKCYFSKKIKGPRVGQIYLLADTIRDFEKPVFPFEKDWGIYFKDKGIVGYVFMHAKNQKIIQPLERVNFKDFLKKYQNFGISALSTMPTIENREVAEAMVLGETQGIDAELQEAYSYLGAIHILSVSGMHLALLFALLNAIFAAIQKVFPSSKLLCLLFLLALLWFYAGVTGFSAPVLRATSTFTILLLGKYFRQNINSLNLLASSCFLLLLFEPKDLFQTGFQLSYVAVLGLLLFQKPILNLWQPQKTNLLIKISYFFWESTAVGISAQLLTFPLIIYYFHQYPNVWINLLINPFLMVLSSLALFISFFQVAVYGPFLFFNLTILNQWMGLVADWIYAKMHQFMLFFAHLKSAVYSFLDMEIHDVVFLYLLLILLILWIKFRKSYLLLLFNLMLVCVVFTNEYKHADPKLQKFVGKYVFRKEFVEVQIRGKQMAVWATNSFVKDRRWFSSHLLPFASKMHIQDTILYTINQPNNQISRSGNR</sequence>
<feature type="transmembrane region" description="Helical" evidence="6">
    <location>
        <begin position="503"/>
        <end position="521"/>
    </location>
</feature>
<organism evidence="8 9">
    <name type="scientific">Sandaracinomonas limnophila</name>
    <dbReference type="NCBI Taxonomy" id="1862386"/>
    <lineage>
        <taxon>Bacteria</taxon>
        <taxon>Pseudomonadati</taxon>
        <taxon>Bacteroidota</taxon>
        <taxon>Cytophagia</taxon>
        <taxon>Cytophagales</taxon>
        <taxon>Flectobacillaceae</taxon>
        <taxon>Sandaracinomonas</taxon>
    </lineage>
</organism>
<evidence type="ECO:0000256" key="5">
    <source>
        <dbReference type="ARBA" id="ARBA00023136"/>
    </source>
</evidence>
<protein>
    <submittedName>
        <fullName evidence="8">ComEC/Rec2 family competence protein</fullName>
    </submittedName>
</protein>
<dbReference type="InterPro" id="IPR052159">
    <property type="entry name" value="Competence_DNA_uptake"/>
</dbReference>
<dbReference type="Proteomes" id="UP000282832">
    <property type="component" value="Unassembled WGS sequence"/>
</dbReference>
<evidence type="ECO:0000256" key="2">
    <source>
        <dbReference type="ARBA" id="ARBA00022475"/>
    </source>
</evidence>
<feature type="transmembrane region" description="Helical" evidence="6">
    <location>
        <begin position="435"/>
        <end position="455"/>
    </location>
</feature>
<evidence type="ECO:0000313" key="9">
    <source>
        <dbReference type="Proteomes" id="UP000282832"/>
    </source>
</evidence>
<comment type="subcellular location">
    <subcellularLocation>
        <location evidence="1">Cell membrane</location>
        <topology evidence="1">Multi-pass membrane protein</topology>
    </subcellularLocation>
</comment>
<gene>
    <name evidence="8" type="ORF">EOJ36_05090</name>
</gene>
<feature type="transmembrane region" description="Helical" evidence="6">
    <location>
        <begin position="271"/>
        <end position="292"/>
    </location>
</feature>
<dbReference type="PROSITE" id="PS51257">
    <property type="entry name" value="PROKAR_LIPOPROTEIN"/>
    <property type="match status" value="1"/>
</dbReference>
<evidence type="ECO:0000256" key="1">
    <source>
        <dbReference type="ARBA" id="ARBA00004651"/>
    </source>
</evidence>
<feature type="transmembrane region" description="Helical" evidence="6">
    <location>
        <begin position="374"/>
        <end position="398"/>
    </location>
</feature>
<dbReference type="PANTHER" id="PTHR30619">
    <property type="entry name" value="DNA INTERNALIZATION/COMPETENCE PROTEIN COMEC/REC2"/>
    <property type="match status" value="1"/>
</dbReference>
<keyword evidence="5 6" id="KW-0472">Membrane</keyword>
<evidence type="ECO:0000256" key="4">
    <source>
        <dbReference type="ARBA" id="ARBA00022989"/>
    </source>
</evidence>
<evidence type="ECO:0000256" key="3">
    <source>
        <dbReference type="ARBA" id="ARBA00022692"/>
    </source>
</evidence>
<evidence type="ECO:0000313" key="8">
    <source>
        <dbReference type="EMBL" id="RVU25795.1"/>
    </source>
</evidence>
<feature type="domain" description="ComEC/Rec2-related protein" evidence="7">
    <location>
        <begin position="216"/>
        <end position="499"/>
    </location>
</feature>
<evidence type="ECO:0000259" key="7">
    <source>
        <dbReference type="Pfam" id="PF03772"/>
    </source>
</evidence>
<dbReference type="AlphaFoldDB" id="A0A437PU63"/>
<name>A0A437PU63_9BACT</name>
<feature type="transmembrane region" description="Helical" evidence="6">
    <location>
        <begin position="312"/>
        <end position="330"/>
    </location>
</feature>